<proteinExistence type="predicted"/>
<dbReference type="EMBL" id="LAZR01005962">
    <property type="protein sequence ID" value="KKM95781.1"/>
    <property type="molecule type" value="Genomic_DNA"/>
</dbReference>
<dbReference type="AlphaFoldDB" id="A0A0F9M8X7"/>
<organism evidence="1">
    <name type="scientific">marine sediment metagenome</name>
    <dbReference type="NCBI Taxonomy" id="412755"/>
    <lineage>
        <taxon>unclassified sequences</taxon>
        <taxon>metagenomes</taxon>
        <taxon>ecological metagenomes</taxon>
    </lineage>
</organism>
<comment type="caution">
    <text evidence="1">The sequence shown here is derived from an EMBL/GenBank/DDBJ whole genome shotgun (WGS) entry which is preliminary data.</text>
</comment>
<reference evidence="1" key="1">
    <citation type="journal article" date="2015" name="Nature">
        <title>Complex archaea that bridge the gap between prokaryotes and eukaryotes.</title>
        <authorList>
            <person name="Spang A."/>
            <person name="Saw J.H."/>
            <person name="Jorgensen S.L."/>
            <person name="Zaremba-Niedzwiedzka K."/>
            <person name="Martijn J."/>
            <person name="Lind A.E."/>
            <person name="van Eijk R."/>
            <person name="Schleper C."/>
            <person name="Guy L."/>
            <person name="Ettema T.J."/>
        </authorList>
    </citation>
    <scope>NUCLEOTIDE SEQUENCE</scope>
</reference>
<accession>A0A0F9M8X7</accession>
<evidence type="ECO:0000313" key="1">
    <source>
        <dbReference type="EMBL" id="KKM95781.1"/>
    </source>
</evidence>
<protein>
    <submittedName>
        <fullName evidence="1">Uncharacterized protein</fullName>
    </submittedName>
</protein>
<gene>
    <name evidence="1" type="ORF">LCGC14_1184770</name>
</gene>
<sequence length="75" mass="7973">MPVGPGKYDLLCTYVREKAGATAAAVVVIKPGDGAGFSVQCPREISPMLVNVFRHVADQIEKELGGEPHEPPITN</sequence>
<name>A0A0F9M8X7_9ZZZZ</name>